<dbReference type="HAMAP" id="MF_01479">
    <property type="entry name" value="WhiB"/>
    <property type="match status" value="1"/>
</dbReference>
<evidence type="ECO:0000256" key="5">
    <source>
        <dbReference type="ARBA" id="ARBA00023004"/>
    </source>
</evidence>
<evidence type="ECO:0000256" key="7">
    <source>
        <dbReference type="ARBA" id="ARBA00023015"/>
    </source>
</evidence>
<dbReference type="InterPro" id="IPR034768">
    <property type="entry name" value="4FE4S_WBL"/>
</dbReference>
<keyword evidence="6 11" id="KW-0411">Iron-sulfur</keyword>
<dbReference type="RefSeq" id="WP_239553912.1">
    <property type="nucleotide sequence ID" value="NZ_JAFBCM010000001.1"/>
</dbReference>
<evidence type="ECO:0000256" key="9">
    <source>
        <dbReference type="ARBA" id="ARBA00023157"/>
    </source>
</evidence>
<evidence type="ECO:0000256" key="2">
    <source>
        <dbReference type="ARBA" id="ARBA00006597"/>
    </source>
</evidence>
<dbReference type="PANTHER" id="PTHR38839">
    <property type="entry name" value="TRANSCRIPTIONAL REGULATOR WHID-RELATED"/>
    <property type="match status" value="1"/>
</dbReference>
<feature type="binding site" evidence="11">
    <location>
        <position position="53"/>
    </location>
    <ligand>
        <name>[4Fe-4S] cluster</name>
        <dbReference type="ChEBI" id="CHEBI:49883"/>
    </ligand>
</feature>
<comment type="caution">
    <text evidence="13">The sequence shown here is derived from an EMBL/GenBank/DDBJ whole genome shotgun (WGS) entry which is preliminary data.</text>
</comment>
<evidence type="ECO:0000256" key="10">
    <source>
        <dbReference type="ARBA" id="ARBA00023163"/>
    </source>
</evidence>
<keyword evidence="9 11" id="KW-1015">Disulfide bond</keyword>
<sequence length="86" mass="9726">MTERSWTWQEQAACRRKSNDLFYGPEGEKPLQRESRESRAVEICAECPVREACLTHALSVPEAYGVWGGTTESARLALRRRRASAA</sequence>
<evidence type="ECO:0000313" key="14">
    <source>
        <dbReference type="Proteomes" id="UP001595699"/>
    </source>
</evidence>
<dbReference type="Proteomes" id="UP001595699">
    <property type="component" value="Unassembled WGS sequence"/>
</dbReference>
<reference evidence="14" key="1">
    <citation type="journal article" date="2019" name="Int. J. Syst. Evol. Microbiol.">
        <title>The Global Catalogue of Microorganisms (GCM) 10K type strain sequencing project: providing services to taxonomists for standard genome sequencing and annotation.</title>
        <authorList>
            <consortium name="The Broad Institute Genomics Platform"/>
            <consortium name="The Broad Institute Genome Sequencing Center for Infectious Disease"/>
            <person name="Wu L."/>
            <person name="Ma J."/>
        </authorList>
    </citation>
    <scope>NUCLEOTIDE SEQUENCE [LARGE SCALE GENOMIC DNA]</scope>
    <source>
        <strain evidence="14">CGMCC 4.7241</strain>
    </source>
</reference>
<dbReference type="Pfam" id="PF02467">
    <property type="entry name" value="Whib"/>
    <property type="match status" value="1"/>
</dbReference>
<keyword evidence="4 11" id="KW-0479">Metal-binding</keyword>
<dbReference type="PROSITE" id="PS51674">
    <property type="entry name" value="4FE4S_WBL"/>
    <property type="match status" value="1"/>
</dbReference>
<feature type="domain" description="4Fe-4S Wbl-type" evidence="12">
    <location>
        <begin position="13"/>
        <end position="77"/>
    </location>
</feature>
<feature type="binding site" evidence="11">
    <location>
        <position position="47"/>
    </location>
    <ligand>
        <name>[4Fe-4S] cluster</name>
        <dbReference type="ChEBI" id="CHEBI:49883"/>
    </ligand>
</feature>
<evidence type="ECO:0000313" key="13">
    <source>
        <dbReference type="EMBL" id="MFC3762693.1"/>
    </source>
</evidence>
<comment type="similarity">
    <text evidence="2 11">Belongs to the WhiB family.</text>
</comment>
<name>A0ABV7YD10_9ACTN</name>
<keyword evidence="11" id="KW-0963">Cytoplasm</keyword>
<organism evidence="13 14">
    <name type="scientific">Tenggerimyces flavus</name>
    <dbReference type="NCBI Taxonomy" id="1708749"/>
    <lineage>
        <taxon>Bacteria</taxon>
        <taxon>Bacillati</taxon>
        <taxon>Actinomycetota</taxon>
        <taxon>Actinomycetes</taxon>
        <taxon>Propionibacteriales</taxon>
        <taxon>Nocardioidaceae</taxon>
        <taxon>Tenggerimyces</taxon>
    </lineage>
</organism>
<evidence type="ECO:0000256" key="8">
    <source>
        <dbReference type="ARBA" id="ARBA00023125"/>
    </source>
</evidence>
<comment type="subcellular location">
    <subcellularLocation>
        <location evidence="1 11">Cytoplasm</location>
    </subcellularLocation>
</comment>
<comment type="PTM">
    <text evidence="11">The Fe-S cluster can be nitrosylated by nitric oxide (NO).</text>
</comment>
<gene>
    <name evidence="11" type="primary">whiB</name>
    <name evidence="13" type="ORF">ACFOUW_17755</name>
</gene>
<evidence type="ECO:0000259" key="12">
    <source>
        <dbReference type="PROSITE" id="PS51674"/>
    </source>
</evidence>
<feature type="binding site" evidence="11">
    <location>
        <position position="44"/>
    </location>
    <ligand>
        <name>[4Fe-4S] cluster</name>
        <dbReference type="ChEBI" id="CHEBI:49883"/>
    </ligand>
</feature>
<keyword evidence="14" id="KW-1185">Reference proteome</keyword>
<comment type="function">
    <text evidence="11">Acts as a transcriptional regulator. Probably redox-responsive. The apo- but not holo-form probably binds DNA.</text>
</comment>
<proteinExistence type="inferred from homology"/>
<evidence type="ECO:0000256" key="3">
    <source>
        <dbReference type="ARBA" id="ARBA00022485"/>
    </source>
</evidence>
<accession>A0ABV7YD10</accession>
<keyword evidence="7 11" id="KW-0805">Transcription regulation</keyword>
<keyword evidence="10 11" id="KW-0804">Transcription</keyword>
<keyword evidence="8 11" id="KW-0238">DNA-binding</keyword>
<feature type="binding site" evidence="11">
    <location>
        <position position="14"/>
    </location>
    <ligand>
        <name>[4Fe-4S] cluster</name>
        <dbReference type="ChEBI" id="CHEBI:49883"/>
    </ligand>
</feature>
<evidence type="ECO:0000256" key="11">
    <source>
        <dbReference type="HAMAP-Rule" id="MF_01479"/>
    </source>
</evidence>
<evidence type="ECO:0000256" key="1">
    <source>
        <dbReference type="ARBA" id="ARBA00004496"/>
    </source>
</evidence>
<comment type="PTM">
    <text evidence="11">Upon Fe-S cluster removal intramolecular disulfide bonds are formed.</text>
</comment>
<keyword evidence="3 11" id="KW-0004">4Fe-4S</keyword>
<evidence type="ECO:0000256" key="4">
    <source>
        <dbReference type="ARBA" id="ARBA00022723"/>
    </source>
</evidence>
<comment type="cofactor">
    <cofactor evidence="11">
        <name>[4Fe-4S] cluster</name>
        <dbReference type="ChEBI" id="CHEBI:49883"/>
    </cofactor>
    <text evidence="11">Binds 1 [4Fe-4S] cluster per subunit. Following nitrosylation of the [4Fe-4S] cluster binds 1 [4Fe-8(NO)] cluster per subunit.</text>
</comment>
<evidence type="ECO:0000256" key="6">
    <source>
        <dbReference type="ARBA" id="ARBA00023014"/>
    </source>
</evidence>
<protein>
    <recommendedName>
        <fullName evidence="11">Transcriptional regulator WhiB</fullName>
    </recommendedName>
</protein>
<dbReference type="InterPro" id="IPR003482">
    <property type="entry name" value="Whib"/>
</dbReference>
<dbReference type="EMBL" id="JBHRZH010000015">
    <property type="protein sequence ID" value="MFC3762693.1"/>
    <property type="molecule type" value="Genomic_DNA"/>
</dbReference>
<keyword evidence="5 11" id="KW-0408">Iron</keyword>